<evidence type="ECO:0000313" key="2">
    <source>
        <dbReference type="EMBL" id="KAK3300334.1"/>
    </source>
</evidence>
<name>A0AAE0LXH5_9PEZI</name>
<gene>
    <name evidence="2" type="ORF">B0H64DRAFT_380644</name>
</gene>
<dbReference type="EMBL" id="JAUEPN010000001">
    <property type="protein sequence ID" value="KAK3300334.1"/>
    <property type="molecule type" value="Genomic_DNA"/>
</dbReference>
<comment type="caution">
    <text evidence="2">The sequence shown here is derived from an EMBL/GenBank/DDBJ whole genome shotgun (WGS) entry which is preliminary data.</text>
</comment>
<dbReference type="RefSeq" id="XP_062663848.1">
    <property type="nucleotide sequence ID" value="XM_062802751.1"/>
</dbReference>
<feature type="compositionally biased region" description="Basic and acidic residues" evidence="1">
    <location>
        <begin position="658"/>
        <end position="674"/>
    </location>
</feature>
<feature type="region of interest" description="Disordered" evidence="1">
    <location>
        <begin position="654"/>
        <end position="674"/>
    </location>
</feature>
<reference evidence="2" key="2">
    <citation type="submission" date="2023-06" db="EMBL/GenBank/DDBJ databases">
        <authorList>
            <consortium name="Lawrence Berkeley National Laboratory"/>
            <person name="Haridas S."/>
            <person name="Hensen N."/>
            <person name="Bonometti L."/>
            <person name="Westerberg I."/>
            <person name="Brannstrom I.O."/>
            <person name="Guillou S."/>
            <person name="Cros-Aarteil S."/>
            <person name="Calhoun S."/>
            <person name="Kuo A."/>
            <person name="Mondo S."/>
            <person name="Pangilinan J."/>
            <person name="Riley R."/>
            <person name="Labutti K."/>
            <person name="Andreopoulos B."/>
            <person name="Lipzen A."/>
            <person name="Chen C."/>
            <person name="Yanf M."/>
            <person name="Daum C."/>
            <person name="Ng V."/>
            <person name="Clum A."/>
            <person name="Steindorff A."/>
            <person name="Ohm R."/>
            <person name="Martin F."/>
            <person name="Silar P."/>
            <person name="Natvig D."/>
            <person name="Lalanne C."/>
            <person name="Gautier V."/>
            <person name="Ament-Velasquez S.L."/>
            <person name="Kruys A."/>
            <person name="Hutchinson M.I."/>
            <person name="Powell A.J."/>
            <person name="Barry K."/>
            <person name="Miller A.N."/>
            <person name="Grigoriev I.V."/>
            <person name="Debuchy R."/>
            <person name="Gladieux P."/>
            <person name="Thoren M.H."/>
            <person name="Johannesson H."/>
        </authorList>
    </citation>
    <scope>NUCLEOTIDE SEQUENCE</scope>
    <source>
        <strain evidence="2">CBS 168.71</strain>
    </source>
</reference>
<dbReference type="AlphaFoldDB" id="A0AAE0LXH5"/>
<feature type="region of interest" description="Disordered" evidence="1">
    <location>
        <begin position="506"/>
        <end position="527"/>
    </location>
</feature>
<proteinExistence type="predicted"/>
<reference evidence="2" key="1">
    <citation type="journal article" date="2023" name="Mol. Phylogenet. Evol.">
        <title>Genome-scale phylogeny and comparative genomics of the fungal order Sordariales.</title>
        <authorList>
            <person name="Hensen N."/>
            <person name="Bonometti L."/>
            <person name="Westerberg I."/>
            <person name="Brannstrom I.O."/>
            <person name="Guillou S."/>
            <person name="Cros-Aarteil S."/>
            <person name="Calhoun S."/>
            <person name="Haridas S."/>
            <person name="Kuo A."/>
            <person name="Mondo S."/>
            <person name="Pangilinan J."/>
            <person name="Riley R."/>
            <person name="LaButti K."/>
            <person name="Andreopoulos B."/>
            <person name="Lipzen A."/>
            <person name="Chen C."/>
            <person name="Yan M."/>
            <person name="Daum C."/>
            <person name="Ng V."/>
            <person name="Clum A."/>
            <person name="Steindorff A."/>
            <person name="Ohm R.A."/>
            <person name="Martin F."/>
            <person name="Silar P."/>
            <person name="Natvig D.O."/>
            <person name="Lalanne C."/>
            <person name="Gautier V."/>
            <person name="Ament-Velasquez S.L."/>
            <person name="Kruys A."/>
            <person name="Hutchinson M.I."/>
            <person name="Powell A.J."/>
            <person name="Barry K."/>
            <person name="Miller A.N."/>
            <person name="Grigoriev I.V."/>
            <person name="Debuchy R."/>
            <person name="Gladieux P."/>
            <person name="Hiltunen Thoren M."/>
            <person name="Johannesson H."/>
        </authorList>
    </citation>
    <scope>NUCLEOTIDE SEQUENCE</scope>
    <source>
        <strain evidence="2">CBS 168.71</strain>
    </source>
</reference>
<evidence type="ECO:0000313" key="3">
    <source>
        <dbReference type="Proteomes" id="UP001278766"/>
    </source>
</evidence>
<dbReference type="GeneID" id="87839699"/>
<sequence>MFAMTTWRFKATKVAKPLRMAPPGGPKSRRLLRKPSEIKATIHPIPSLLTLHFSHTFHQHQTPFLWTTSTANMAPSEKYTFCLPPRCAFCSFRFQDEDIITVRRSGMVVSEKFRFCPRVCIADIGYMTCSKRCRHGDEKAFACHPECLELVPLKLRSAVIEATSYRYEPPRAEDERRARLLRLQWSRVLCITFQYRFPLELCDDIAQYSLRTFAVRRALESLEMPQHATSCLVSLSTRVWVRYTFVDGVRYLQSLTNEQPPDDSAAVELAYDSNSVDTMFVAEDHLGVRNLLFTSSPQKPTIEERPNVWWRTVAIPNLDSKLEGKINGAKLRSLTYLAELPTAEFTQPMYWPTPQFGKQLWCDRFKRVLNLDPIRMSAIKCNDPSVIGYSVCCTLDFVTIHAHSPKEDAEFYRRSRNTCAVWQYMPVDKGELLVEVWKRKDRRYPIVNLVFMTNKGRAAVMGPWPLKYRSGQSLLDRSGWTLLNRPRKEPSRIFYDTSDSRMGVLAFETPPPESDGQRPASLTPLSPGPESGPLEPYFYSSSDLSGVTAVTPCERRFGETSVIRGLLLHHADAHVSCVGEVRLDSLGCPLKVEGPIWLGFSTTRGAPCVTQIATSRPAETDAVDWLALPCRGQLEWWYSFRQCRVHHEGRASPATSDVFERPRRSRSESPDRLG</sequence>
<evidence type="ECO:0000256" key="1">
    <source>
        <dbReference type="SAM" id="MobiDB-lite"/>
    </source>
</evidence>
<accession>A0AAE0LXH5</accession>
<protein>
    <submittedName>
        <fullName evidence="2">Uncharacterized protein</fullName>
    </submittedName>
</protein>
<organism evidence="2 3">
    <name type="scientific">Chaetomium fimeti</name>
    <dbReference type="NCBI Taxonomy" id="1854472"/>
    <lineage>
        <taxon>Eukaryota</taxon>
        <taxon>Fungi</taxon>
        <taxon>Dikarya</taxon>
        <taxon>Ascomycota</taxon>
        <taxon>Pezizomycotina</taxon>
        <taxon>Sordariomycetes</taxon>
        <taxon>Sordariomycetidae</taxon>
        <taxon>Sordariales</taxon>
        <taxon>Chaetomiaceae</taxon>
        <taxon>Chaetomium</taxon>
    </lineage>
</organism>
<keyword evidence="3" id="KW-1185">Reference proteome</keyword>
<dbReference type="Proteomes" id="UP001278766">
    <property type="component" value="Unassembled WGS sequence"/>
</dbReference>